<evidence type="ECO:0000313" key="1">
    <source>
        <dbReference type="EMBL" id="RAJ07381.1"/>
    </source>
</evidence>
<comment type="caution">
    <text evidence="1">The sequence shown here is derived from an EMBL/GenBank/DDBJ whole genome shotgun (WGS) entry which is preliminary data.</text>
</comment>
<evidence type="ECO:0000313" key="2">
    <source>
        <dbReference type="Proteomes" id="UP000249422"/>
    </source>
</evidence>
<reference evidence="1 2" key="1">
    <citation type="submission" date="2018-06" db="EMBL/GenBank/DDBJ databases">
        <title>Freshwater and sediment microbial communities from various areas in North America, analyzing microbe dynamics in response to fracking.</title>
        <authorList>
            <person name="Lamendella R."/>
        </authorList>
    </citation>
    <scope>NUCLEOTIDE SEQUENCE [LARGE SCALE GENOMIC DNA]</scope>
    <source>
        <strain evidence="1 2">17</strain>
    </source>
</reference>
<sequence length="68" mass="8205">MNKFMNEKVSEFYNVESLLPRFETHKKCWIEKEYRIARLSKVRDDCLLKNYQTVVKRISVITLHAQNA</sequence>
<accession>A0AAX1PMQ1</accession>
<dbReference type="EMBL" id="QLLM01000003">
    <property type="protein sequence ID" value="RAJ07381.1"/>
    <property type="molecule type" value="Genomic_DNA"/>
</dbReference>
<gene>
    <name evidence="1" type="ORF">DEU50_103253</name>
</gene>
<dbReference type="AlphaFoldDB" id="A0AAX1PMQ1"/>
<organism evidence="1 2">
    <name type="scientific">Aeromonas salmonicida</name>
    <dbReference type="NCBI Taxonomy" id="645"/>
    <lineage>
        <taxon>Bacteria</taxon>
        <taxon>Pseudomonadati</taxon>
        <taxon>Pseudomonadota</taxon>
        <taxon>Gammaproteobacteria</taxon>
        <taxon>Aeromonadales</taxon>
        <taxon>Aeromonadaceae</taxon>
        <taxon>Aeromonas</taxon>
    </lineage>
</organism>
<protein>
    <submittedName>
        <fullName evidence="1">Uncharacterized protein</fullName>
    </submittedName>
</protein>
<dbReference type="Proteomes" id="UP000249422">
    <property type="component" value="Unassembled WGS sequence"/>
</dbReference>
<proteinExistence type="predicted"/>
<name>A0AAX1PMQ1_AERSA</name>